<dbReference type="PANTHER" id="PTHR43597">
    <property type="entry name" value="SULFUR ACCEPTOR PROTEIN CSDE"/>
    <property type="match status" value="1"/>
</dbReference>
<proteinExistence type="inferred from homology"/>
<gene>
    <name evidence="3" type="ordered locus">P9303_08891</name>
</gene>
<comment type="similarity">
    <text evidence="1">Belongs to the SufE family.</text>
</comment>
<reference evidence="3 4" key="1">
    <citation type="journal article" date="2007" name="PLoS Genet.">
        <title>Patterns and implications of gene gain and loss in the evolution of Prochlorococcus.</title>
        <authorList>
            <person name="Kettler G.C."/>
            <person name="Martiny A.C."/>
            <person name="Huang K."/>
            <person name="Zucker J."/>
            <person name="Coleman M.L."/>
            <person name="Rodrigue S."/>
            <person name="Chen F."/>
            <person name="Lapidus A."/>
            <person name="Ferriera S."/>
            <person name="Johnson J."/>
            <person name="Steglich C."/>
            <person name="Church G.M."/>
            <person name="Richardson P."/>
            <person name="Chisholm S.W."/>
        </authorList>
    </citation>
    <scope>NUCLEOTIDE SEQUENCE [LARGE SCALE GENOMIC DNA]</scope>
    <source>
        <strain evidence="3 4">MIT 9303</strain>
    </source>
</reference>
<sequence>MAEPTAASSSFGSQALDSMVERLNGTSDPRRRYEYVLWLAKKLPPMSPDLQTDAVKVKGCVSQVHVLGELVEGRLHWQGDSDALITRGLLAMLIQGLSNLTPEQVMAVNPSFIEATGLQGSLTPSRANGFLNILLNMKAQAQQLARVSSSTTS</sequence>
<evidence type="ECO:0000313" key="3">
    <source>
        <dbReference type="EMBL" id="ABM77640.1"/>
    </source>
</evidence>
<evidence type="ECO:0000313" key="4">
    <source>
        <dbReference type="Proteomes" id="UP000002274"/>
    </source>
</evidence>
<dbReference type="AlphaFoldDB" id="A2C830"/>
<feature type="domain" description="Fe-S metabolism associated" evidence="2">
    <location>
        <begin position="21"/>
        <end position="140"/>
    </location>
</feature>
<evidence type="ECO:0000259" key="2">
    <source>
        <dbReference type="Pfam" id="PF02657"/>
    </source>
</evidence>
<dbReference type="HOGENOM" id="CLU_124502_0_1_3"/>
<accession>A2C830</accession>
<dbReference type="SUPFAM" id="SSF82649">
    <property type="entry name" value="SufE/NifU"/>
    <property type="match status" value="1"/>
</dbReference>
<dbReference type="BioCyc" id="PMAR59922:G1G80-802-MONOMER"/>
<dbReference type="KEGG" id="pmf:P9303_08891"/>
<organism evidence="3 4">
    <name type="scientific">Prochlorococcus marinus (strain MIT 9303)</name>
    <dbReference type="NCBI Taxonomy" id="59922"/>
    <lineage>
        <taxon>Bacteria</taxon>
        <taxon>Bacillati</taxon>
        <taxon>Cyanobacteriota</taxon>
        <taxon>Cyanophyceae</taxon>
        <taxon>Synechococcales</taxon>
        <taxon>Prochlorococcaceae</taxon>
        <taxon>Prochlorococcus</taxon>
    </lineage>
</organism>
<dbReference type="Proteomes" id="UP000002274">
    <property type="component" value="Chromosome"/>
</dbReference>
<dbReference type="RefSeq" id="WP_011825547.1">
    <property type="nucleotide sequence ID" value="NC_008820.1"/>
</dbReference>
<dbReference type="Pfam" id="PF02657">
    <property type="entry name" value="SufE"/>
    <property type="match status" value="1"/>
</dbReference>
<dbReference type="InterPro" id="IPR003808">
    <property type="entry name" value="Fe-S_metab-assoc_dom"/>
</dbReference>
<name>A2C830_PROM3</name>
<evidence type="ECO:0000256" key="1">
    <source>
        <dbReference type="ARBA" id="ARBA00010282"/>
    </source>
</evidence>
<dbReference type="Gene3D" id="3.90.1010.10">
    <property type="match status" value="1"/>
</dbReference>
<protein>
    <submittedName>
        <fullName evidence="3">SufE protein probably involved in Fe-S center assembly</fullName>
    </submittedName>
</protein>
<dbReference type="EMBL" id="CP000554">
    <property type="protein sequence ID" value="ABM77640.1"/>
    <property type="molecule type" value="Genomic_DNA"/>
</dbReference>
<dbReference type="STRING" id="59922.P9303_08891"/>
<dbReference type="PANTHER" id="PTHR43597:SF5">
    <property type="entry name" value="SUFE-LIKE PROTEIN 2, CHLOROPLASTIC"/>
    <property type="match status" value="1"/>
</dbReference>